<evidence type="ECO:0000256" key="2">
    <source>
        <dbReference type="ARBA" id="ARBA00022670"/>
    </source>
</evidence>
<dbReference type="GO" id="GO:0106300">
    <property type="term" value="P:protein-DNA covalent cross-linking repair"/>
    <property type="evidence" value="ECO:0007669"/>
    <property type="project" value="InterPro"/>
</dbReference>
<proteinExistence type="inferred from homology"/>
<name>A0A2Z2NG11_9GAMM</name>
<evidence type="ECO:0000256" key="6">
    <source>
        <dbReference type="ARBA" id="ARBA00023125"/>
    </source>
</evidence>
<dbReference type="Gene3D" id="3.90.1680.10">
    <property type="entry name" value="SOS response associated peptidase-like"/>
    <property type="match status" value="1"/>
</dbReference>
<sequence>MCGRVNVSDNDGVRLLLESLGMKTWPTRDPRFNIAPTQTLDVVMLDAQLSLQPMSWGVSMLLPGKNGMVTRRVQNARDDKLWSSRLWKPLMESQRVLVPINGFYEWKRQDKKLVSAYYMTPAQASAMFLAGIYKRSTTEADKLEVSVVTISANDAMSMVHDRMPVLLLSANEAMAWLQEGDRQSLDALIKPASNDALTFTEVSNYVNKSTNEGAECIQPVSSEPEFQLTPK</sequence>
<evidence type="ECO:0000256" key="7">
    <source>
        <dbReference type="ARBA" id="ARBA00023239"/>
    </source>
</evidence>
<dbReference type="PANTHER" id="PTHR13604">
    <property type="entry name" value="DC12-RELATED"/>
    <property type="match status" value="1"/>
</dbReference>
<keyword evidence="3" id="KW-0227">DNA damage</keyword>
<dbReference type="PANTHER" id="PTHR13604:SF0">
    <property type="entry name" value="ABASIC SITE PROCESSING PROTEIN HMCES"/>
    <property type="match status" value="1"/>
</dbReference>
<dbReference type="EMBL" id="CP018632">
    <property type="protein sequence ID" value="ASJ70196.1"/>
    <property type="molecule type" value="Genomic_DNA"/>
</dbReference>
<dbReference type="Pfam" id="PF02586">
    <property type="entry name" value="SRAP"/>
    <property type="match status" value="1"/>
</dbReference>
<evidence type="ECO:0000256" key="1">
    <source>
        <dbReference type="ARBA" id="ARBA00008136"/>
    </source>
</evidence>
<evidence type="ECO:0000313" key="9">
    <source>
        <dbReference type="EMBL" id="ASJ70196.1"/>
    </source>
</evidence>
<evidence type="ECO:0000256" key="3">
    <source>
        <dbReference type="ARBA" id="ARBA00022763"/>
    </source>
</evidence>
<dbReference type="InterPro" id="IPR036590">
    <property type="entry name" value="SRAP-like"/>
</dbReference>
<keyword evidence="6" id="KW-0238">DNA-binding</keyword>
<keyword evidence="5" id="KW-0190">Covalent protein-DNA linkage</keyword>
<dbReference type="GO" id="GO:0003697">
    <property type="term" value="F:single-stranded DNA binding"/>
    <property type="evidence" value="ECO:0007669"/>
    <property type="project" value="InterPro"/>
</dbReference>
<dbReference type="SUPFAM" id="SSF143081">
    <property type="entry name" value="BB1717-like"/>
    <property type="match status" value="1"/>
</dbReference>
<keyword evidence="2 8" id="KW-0645">Protease</keyword>
<dbReference type="Proteomes" id="UP000250079">
    <property type="component" value="Chromosome"/>
</dbReference>
<evidence type="ECO:0000256" key="5">
    <source>
        <dbReference type="ARBA" id="ARBA00023124"/>
    </source>
</evidence>
<comment type="similarity">
    <text evidence="1 8">Belongs to the SOS response-associated peptidase family.</text>
</comment>
<keyword evidence="4 8" id="KW-0378">Hydrolase</keyword>
<keyword evidence="10" id="KW-1185">Reference proteome</keyword>
<accession>A0A2Z2NG11</accession>
<organism evidence="9 10">
    <name type="scientific">Granulosicoccus antarcticus IMCC3135</name>
    <dbReference type="NCBI Taxonomy" id="1192854"/>
    <lineage>
        <taxon>Bacteria</taxon>
        <taxon>Pseudomonadati</taxon>
        <taxon>Pseudomonadota</taxon>
        <taxon>Gammaproteobacteria</taxon>
        <taxon>Chromatiales</taxon>
        <taxon>Granulosicoccaceae</taxon>
        <taxon>Granulosicoccus</taxon>
    </lineage>
</organism>
<dbReference type="RefSeq" id="WP_088915760.1">
    <property type="nucleotide sequence ID" value="NZ_CP018632.1"/>
</dbReference>
<dbReference type="EC" id="3.4.-.-" evidence="8"/>
<evidence type="ECO:0000256" key="4">
    <source>
        <dbReference type="ARBA" id="ARBA00022801"/>
    </source>
</evidence>
<dbReference type="GO" id="GO:0008233">
    <property type="term" value="F:peptidase activity"/>
    <property type="evidence" value="ECO:0007669"/>
    <property type="project" value="UniProtKB-KW"/>
</dbReference>
<dbReference type="GO" id="GO:0006508">
    <property type="term" value="P:proteolysis"/>
    <property type="evidence" value="ECO:0007669"/>
    <property type="project" value="UniProtKB-KW"/>
</dbReference>
<reference evidence="9 10" key="1">
    <citation type="submission" date="2016-12" db="EMBL/GenBank/DDBJ databases">
        <authorList>
            <person name="Song W.-J."/>
            <person name="Kurnit D.M."/>
        </authorList>
    </citation>
    <scope>NUCLEOTIDE SEQUENCE [LARGE SCALE GENOMIC DNA]</scope>
    <source>
        <strain evidence="9 10">IMCC3135</strain>
    </source>
</reference>
<dbReference type="GO" id="GO:0016829">
    <property type="term" value="F:lyase activity"/>
    <property type="evidence" value="ECO:0007669"/>
    <property type="project" value="UniProtKB-KW"/>
</dbReference>
<gene>
    <name evidence="9" type="primary">yedK</name>
    <name evidence="9" type="ORF">IMCC3135_00350</name>
</gene>
<dbReference type="KEGG" id="gai:IMCC3135_00350"/>
<dbReference type="OrthoDB" id="6192129at2"/>
<dbReference type="InterPro" id="IPR003738">
    <property type="entry name" value="SRAP"/>
</dbReference>
<evidence type="ECO:0000313" key="10">
    <source>
        <dbReference type="Proteomes" id="UP000250079"/>
    </source>
</evidence>
<protein>
    <recommendedName>
        <fullName evidence="8">Abasic site processing protein</fullName>
        <ecNumber evidence="8">3.4.-.-</ecNumber>
    </recommendedName>
</protein>
<keyword evidence="7" id="KW-0456">Lyase</keyword>
<evidence type="ECO:0000256" key="8">
    <source>
        <dbReference type="RuleBase" id="RU364100"/>
    </source>
</evidence>
<dbReference type="AlphaFoldDB" id="A0A2Z2NG11"/>